<sequence length="139" mass="15430">MISAIKKKVEPKEEAKPTEEKTSRVNSIVLIPGKTNGGKRVDVCGHQYCGKSNKKIKIATSEKAPTLGVLRDVELQIGKWKSNEDFEDSSNSATMGRSNPYCHRAVNKDGCTDASGYEGWDQCVIVNPTSQRCFVWEKH</sequence>
<gene>
    <name evidence="2" type="ORF">GOBAR_AA36072</name>
</gene>
<evidence type="ECO:0000313" key="2">
    <source>
        <dbReference type="EMBL" id="PPR84645.1"/>
    </source>
</evidence>
<dbReference type="Proteomes" id="UP000239757">
    <property type="component" value="Unassembled WGS sequence"/>
</dbReference>
<protein>
    <submittedName>
        <fullName evidence="2">Uncharacterized protein</fullName>
    </submittedName>
</protein>
<evidence type="ECO:0000313" key="3">
    <source>
        <dbReference type="Proteomes" id="UP000239757"/>
    </source>
</evidence>
<dbReference type="EMBL" id="KZ669753">
    <property type="protein sequence ID" value="PPR84645.1"/>
    <property type="molecule type" value="Genomic_DNA"/>
</dbReference>
<feature type="compositionally biased region" description="Basic and acidic residues" evidence="1">
    <location>
        <begin position="7"/>
        <end position="23"/>
    </location>
</feature>
<accession>A0A2P5W0Q3</accession>
<dbReference type="AlphaFoldDB" id="A0A2P5W0Q3"/>
<proteinExistence type="predicted"/>
<name>A0A2P5W0Q3_GOSBA</name>
<organism evidence="2 3">
    <name type="scientific">Gossypium barbadense</name>
    <name type="common">Sea Island cotton</name>
    <name type="synonym">Hibiscus barbadensis</name>
    <dbReference type="NCBI Taxonomy" id="3634"/>
    <lineage>
        <taxon>Eukaryota</taxon>
        <taxon>Viridiplantae</taxon>
        <taxon>Streptophyta</taxon>
        <taxon>Embryophyta</taxon>
        <taxon>Tracheophyta</taxon>
        <taxon>Spermatophyta</taxon>
        <taxon>Magnoliopsida</taxon>
        <taxon>eudicotyledons</taxon>
        <taxon>Gunneridae</taxon>
        <taxon>Pentapetalae</taxon>
        <taxon>rosids</taxon>
        <taxon>malvids</taxon>
        <taxon>Malvales</taxon>
        <taxon>Malvaceae</taxon>
        <taxon>Malvoideae</taxon>
        <taxon>Gossypium</taxon>
    </lineage>
</organism>
<feature type="region of interest" description="Disordered" evidence="1">
    <location>
        <begin position="1"/>
        <end position="25"/>
    </location>
</feature>
<evidence type="ECO:0000256" key="1">
    <source>
        <dbReference type="SAM" id="MobiDB-lite"/>
    </source>
</evidence>
<reference evidence="2 3" key="1">
    <citation type="submission" date="2015-01" db="EMBL/GenBank/DDBJ databases">
        <title>Genome of allotetraploid Gossypium barbadense reveals genomic plasticity and fiber elongation in cotton evolution.</title>
        <authorList>
            <person name="Chen X."/>
            <person name="Liu X."/>
            <person name="Zhao B."/>
            <person name="Zheng H."/>
            <person name="Hu Y."/>
            <person name="Lu G."/>
            <person name="Yang C."/>
            <person name="Chen J."/>
            <person name="Shan C."/>
            <person name="Zhang L."/>
            <person name="Zhou Y."/>
            <person name="Wang L."/>
            <person name="Guo W."/>
            <person name="Bai Y."/>
            <person name="Ruan J."/>
            <person name="Shangguan X."/>
            <person name="Mao Y."/>
            <person name="Jiang J."/>
            <person name="Zhu Y."/>
            <person name="Lei J."/>
            <person name="Kang H."/>
            <person name="Chen S."/>
            <person name="He X."/>
            <person name="Wang R."/>
            <person name="Wang Y."/>
            <person name="Chen J."/>
            <person name="Wang L."/>
            <person name="Yu S."/>
            <person name="Wang B."/>
            <person name="Wei J."/>
            <person name="Song S."/>
            <person name="Lu X."/>
            <person name="Gao Z."/>
            <person name="Gu W."/>
            <person name="Deng X."/>
            <person name="Ma D."/>
            <person name="Wang S."/>
            <person name="Liang W."/>
            <person name="Fang L."/>
            <person name="Cai C."/>
            <person name="Zhu X."/>
            <person name="Zhou B."/>
            <person name="Zhang Y."/>
            <person name="Chen Z."/>
            <person name="Xu S."/>
            <person name="Zhu R."/>
            <person name="Wang S."/>
            <person name="Zhang T."/>
            <person name="Zhao G."/>
        </authorList>
    </citation>
    <scope>NUCLEOTIDE SEQUENCE [LARGE SCALE GENOMIC DNA]</scope>
    <source>
        <strain evidence="3">cv. Xinhai21</strain>
        <tissue evidence="2">Leaf</tissue>
    </source>
</reference>